<dbReference type="EMBL" id="CP043451">
    <property type="protein sequence ID" value="QEM06465.1"/>
    <property type="molecule type" value="Genomic_DNA"/>
</dbReference>
<dbReference type="Proteomes" id="UP000250557">
    <property type="component" value="Chromosome"/>
</dbReference>
<keyword evidence="4" id="KW-1185">Reference proteome</keyword>
<proteinExistence type="predicted"/>
<name>A0AAE6JKE1_9SPHI</name>
<sequence>MKYLLFDTFGMDDDEVQLLKHTYEALNDRFKVHFIHPSEIKSLKVFDRSFKRRIAGSLLIRTPLTACYLIFTKIDTKARVSPWHNPSVNGYRYQVYAISTLKKNFGRVFIRKKSTIDRIINLFNPDTISLKADRAFFKRFYVIANEKDKALAAMTASFRRIIDGVRKECFITNIIDYTLVVEHNERLKAEKTIKMVEFANSLSVIS</sequence>
<accession>A0AAE6JKE1</accession>
<evidence type="ECO:0000313" key="2">
    <source>
        <dbReference type="EMBL" id="QTE51007.1"/>
    </source>
</evidence>
<reference evidence="2 4" key="2">
    <citation type="submission" date="2021-03" db="EMBL/GenBank/DDBJ databases">
        <title>Mucilaginibacter strains isolated from gold and copper mining confer multi heavy-metal resistance.</title>
        <authorList>
            <person name="Li Y."/>
        </authorList>
    </citation>
    <scope>NUCLEOTIDE SEQUENCE [LARGE SCALE GENOMIC DNA]</scope>
    <source>
        <strain evidence="2 4">P2-4</strain>
    </source>
</reference>
<gene>
    <name evidence="1" type="ORF">DIU31_024200</name>
    <name evidence="2" type="ORF">J3L21_03245</name>
</gene>
<evidence type="ECO:0000313" key="4">
    <source>
        <dbReference type="Proteomes" id="UP000663940"/>
    </source>
</evidence>
<dbReference type="RefSeq" id="WP_112653435.1">
    <property type="nucleotide sequence ID" value="NZ_CP043451.1"/>
</dbReference>
<evidence type="ECO:0000313" key="3">
    <source>
        <dbReference type="Proteomes" id="UP000250557"/>
    </source>
</evidence>
<dbReference type="Proteomes" id="UP000663940">
    <property type="component" value="Chromosome"/>
</dbReference>
<reference evidence="1 3" key="1">
    <citation type="submission" date="2019-08" db="EMBL/GenBank/DDBJ databases">
        <title>Comparative genome analysis confer to the adaptation heavy metal polluted environment.</title>
        <authorList>
            <person name="Li Y."/>
        </authorList>
    </citation>
    <scope>NUCLEOTIDE SEQUENCE [LARGE SCALE GENOMIC DNA]</scope>
    <source>
        <strain evidence="1 3">P2</strain>
    </source>
</reference>
<dbReference type="EMBL" id="CP071880">
    <property type="protein sequence ID" value="QTE51007.1"/>
    <property type="molecule type" value="Genomic_DNA"/>
</dbReference>
<dbReference type="AlphaFoldDB" id="A0AAE6JKE1"/>
<protein>
    <submittedName>
        <fullName evidence="1">Uncharacterized protein</fullName>
    </submittedName>
</protein>
<evidence type="ECO:0000313" key="1">
    <source>
        <dbReference type="EMBL" id="QEM06465.1"/>
    </source>
</evidence>
<organism evidence="1 3">
    <name type="scientific">Mucilaginibacter rubeus</name>
    <dbReference type="NCBI Taxonomy" id="2027860"/>
    <lineage>
        <taxon>Bacteria</taxon>
        <taxon>Pseudomonadati</taxon>
        <taxon>Bacteroidota</taxon>
        <taxon>Sphingobacteriia</taxon>
        <taxon>Sphingobacteriales</taxon>
        <taxon>Sphingobacteriaceae</taxon>
        <taxon>Mucilaginibacter</taxon>
    </lineage>
</organism>